<dbReference type="PANTHER" id="PTHR14304">
    <property type="entry name" value="CELL DIVISION CYCLE AND APOPTOSIS REGULATOR PROTEIN"/>
    <property type="match status" value="1"/>
</dbReference>
<dbReference type="InterPro" id="IPR025954">
    <property type="entry name" value="DBC1/CARP1_inactive_NUDIX"/>
</dbReference>
<evidence type="ECO:0000313" key="4">
    <source>
        <dbReference type="Proteomes" id="UP000824890"/>
    </source>
</evidence>
<evidence type="ECO:0000313" key="3">
    <source>
        <dbReference type="EMBL" id="KAH0899454.1"/>
    </source>
</evidence>
<feature type="compositionally biased region" description="Basic and acidic residues" evidence="1">
    <location>
        <begin position="193"/>
        <end position="211"/>
    </location>
</feature>
<comment type="caution">
    <text evidence="3">The sequence shown here is derived from an EMBL/GenBank/DDBJ whole genome shotgun (WGS) entry which is preliminary data.</text>
</comment>
<name>A0ABQ8B3S8_BRANA</name>
<feature type="domain" description="EF-hand" evidence="2">
    <location>
        <begin position="412"/>
        <end position="447"/>
    </location>
</feature>
<dbReference type="InterPro" id="IPR025224">
    <property type="entry name" value="CCAR1/CCAR2"/>
</dbReference>
<feature type="compositionally biased region" description="Basic and acidic residues" evidence="1">
    <location>
        <begin position="366"/>
        <end position="411"/>
    </location>
</feature>
<dbReference type="PROSITE" id="PS50222">
    <property type="entry name" value="EF_HAND_2"/>
    <property type="match status" value="1"/>
</dbReference>
<dbReference type="InterPro" id="IPR011992">
    <property type="entry name" value="EF-hand-dom_pair"/>
</dbReference>
<feature type="compositionally biased region" description="Polar residues" evidence="1">
    <location>
        <begin position="114"/>
        <end position="125"/>
    </location>
</feature>
<feature type="compositionally biased region" description="Basic and acidic residues" evidence="1">
    <location>
        <begin position="103"/>
        <end position="113"/>
    </location>
</feature>
<keyword evidence="4" id="KW-1185">Reference proteome</keyword>
<dbReference type="SMART" id="SM01122">
    <property type="entry name" value="DBC1"/>
    <property type="match status" value="1"/>
</dbReference>
<evidence type="ECO:0000259" key="2">
    <source>
        <dbReference type="PROSITE" id="PS50222"/>
    </source>
</evidence>
<accession>A0ABQ8B3S8</accession>
<feature type="compositionally biased region" description="Acidic residues" evidence="1">
    <location>
        <begin position="325"/>
        <end position="346"/>
    </location>
</feature>
<dbReference type="PANTHER" id="PTHR14304:SF11">
    <property type="entry name" value="SAP DOMAIN-CONTAINING PROTEIN"/>
    <property type="match status" value="1"/>
</dbReference>
<evidence type="ECO:0000256" key="1">
    <source>
        <dbReference type="SAM" id="MobiDB-lite"/>
    </source>
</evidence>
<feature type="compositionally biased region" description="Basic and acidic residues" evidence="1">
    <location>
        <begin position="224"/>
        <end position="235"/>
    </location>
</feature>
<proteinExistence type="predicted"/>
<dbReference type="SUPFAM" id="SSF47473">
    <property type="entry name" value="EF-hand"/>
    <property type="match status" value="1"/>
</dbReference>
<reference evidence="3 4" key="1">
    <citation type="submission" date="2021-05" db="EMBL/GenBank/DDBJ databases">
        <title>Genome Assembly of Synthetic Allotetraploid Brassica napus Reveals Homoeologous Exchanges between Subgenomes.</title>
        <authorList>
            <person name="Davis J.T."/>
        </authorList>
    </citation>
    <scope>NUCLEOTIDE SEQUENCE [LARGE SCALE GENOMIC DNA]</scope>
    <source>
        <strain evidence="4">cv. Da-Ae</strain>
        <tissue evidence="3">Seedling</tissue>
    </source>
</reference>
<feature type="compositionally biased region" description="Basic and acidic residues" evidence="1">
    <location>
        <begin position="140"/>
        <end position="157"/>
    </location>
</feature>
<dbReference type="Gene3D" id="1.10.238.10">
    <property type="entry name" value="EF-hand"/>
    <property type="match status" value="1"/>
</dbReference>
<dbReference type="EMBL" id="JAGKQM010000012">
    <property type="protein sequence ID" value="KAH0899454.1"/>
    <property type="molecule type" value="Genomic_DNA"/>
</dbReference>
<organism evidence="3 4">
    <name type="scientific">Brassica napus</name>
    <name type="common">Rape</name>
    <dbReference type="NCBI Taxonomy" id="3708"/>
    <lineage>
        <taxon>Eukaryota</taxon>
        <taxon>Viridiplantae</taxon>
        <taxon>Streptophyta</taxon>
        <taxon>Embryophyta</taxon>
        <taxon>Tracheophyta</taxon>
        <taxon>Spermatophyta</taxon>
        <taxon>Magnoliopsida</taxon>
        <taxon>eudicotyledons</taxon>
        <taxon>Gunneridae</taxon>
        <taxon>Pentapetalae</taxon>
        <taxon>rosids</taxon>
        <taxon>malvids</taxon>
        <taxon>Brassicales</taxon>
        <taxon>Brassicaceae</taxon>
        <taxon>Brassiceae</taxon>
        <taxon>Brassica</taxon>
    </lineage>
</organism>
<dbReference type="Proteomes" id="UP000824890">
    <property type="component" value="Unassembled WGS sequence"/>
</dbReference>
<feature type="region of interest" description="Disordered" evidence="1">
    <location>
        <begin position="103"/>
        <end position="411"/>
    </location>
</feature>
<feature type="compositionally biased region" description="Basic and acidic residues" evidence="1">
    <location>
        <begin position="251"/>
        <end position="280"/>
    </location>
</feature>
<gene>
    <name evidence="3" type="ORF">HID58_049022</name>
</gene>
<dbReference type="InterPro" id="IPR002048">
    <property type="entry name" value="EF_hand_dom"/>
</dbReference>
<sequence>MILTDLYDQASLLRGEQLLVQSLHTSAADGDIHYDRVGTDGVSSFREITVLFVPDLSECIPSFDAWKTRWVAHKKALAERDRLLSQEINKDVIVGKGSNDAGEVAKDAEKKTSGDPSSAQASGTKKTVKKNMKRVVKTPVNDEKGVARPGENEEKGSEIIVGAQTGGSSDPGAKANEQTPSKTRIVKKVAKKKVAECDSKVDGDDDEKKVVEAGTPDSGSNEMKSPEEKKEEEPPRPGFILQLKRNKDSKRHQEELSAKQKEAETQNKRQKTVEHNDKETPAITESVPEKGDKESSATETVANTEDPVGKEKTTGDEAAATMEVDSQDDEIDEGDPEEDPEEETVEVDEHREKTSDTVSDAVTEVATDREEEKGSIVEKTDSKSAETKPKSESDKNEKQEEGTSGATKREETVDKELLQAFRVFDRNQTGYVRVEDMRITIHSLGKFISHREVKELVQSALLESNTGRDDRILYNKLVRELETI</sequence>
<dbReference type="Pfam" id="PF14443">
    <property type="entry name" value="DBC1"/>
    <property type="match status" value="1"/>
</dbReference>
<feature type="compositionally biased region" description="Basic and acidic residues" evidence="1">
    <location>
        <begin position="287"/>
        <end position="296"/>
    </location>
</feature>
<protein>
    <recommendedName>
        <fullName evidence="2">EF-hand domain-containing protein</fullName>
    </recommendedName>
</protein>
<feature type="compositionally biased region" description="Basic residues" evidence="1">
    <location>
        <begin position="126"/>
        <end position="136"/>
    </location>
</feature>